<reference evidence="6" key="1">
    <citation type="submission" date="2017-04" db="EMBL/GenBank/DDBJ databases">
        <title>Function of individual gut microbiota members based on whole genome sequencing of pure cultures obtained from chicken caecum.</title>
        <authorList>
            <person name="Medvecky M."/>
            <person name="Cejkova D."/>
            <person name="Polansky O."/>
            <person name="Karasova D."/>
            <person name="Kubasova T."/>
            <person name="Cizek A."/>
            <person name="Rychlik I."/>
        </authorList>
    </citation>
    <scope>NUCLEOTIDE SEQUENCE [LARGE SCALE GENOMIC DNA]</scope>
    <source>
        <strain evidence="6">An179</strain>
    </source>
</reference>
<proteinExistence type="inferred from homology"/>
<keyword evidence="2 3" id="KW-0456">Lyase</keyword>
<dbReference type="PANTHER" id="PTHR36566">
    <property type="entry name" value="NICKEL INSERTION PROTEIN-RELATED"/>
    <property type="match status" value="1"/>
</dbReference>
<keyword evidence="1 3" id="KW-0533">Nickel</keyword>
<organism evidence="5 6">
    <name type="scientific">Butyricicoccus pullicaecorum</name>
    <dbReference type="NCBI Taxonomy" id="501571"/>
    <lineage>
        <taxon>Bacteria</taxon>
        <taxon>Bacillati</taxon>
        <taxon>Bacillota</taxon>
        <taxon>Clostridia</taxon>
        <taxon>Eubacteriales</taxon>
        <taxon>Butyricicoccaceae</taxon>
        <taxon>Butyricicoccus</taxon>
    </lineage>
</organism>
<feature type="compositionally biased region" description="Basic and acidic residues" evidence="4">
    <location>
        <begin position="111"/>
        <end position="134"/>
    </location>
</feature>
<feature type="compositionally biased region" description="Basic residues" evidence="4">
    <location>
        <begin position="92"/>
        <end position="110"/>
    </location>
</feature>
<dbReference type="GO" id="GO:0016151">
    <property type="term" value="F:nickel cation binding"/>
    <property type="evidence" value="ECO:0007669"/>
    <property type="project" value="UniProtKB-UniRule"/>
</dbReference>
<evidence type="ECO:0000256" key="1">
    <source>
        <dbReference type="ARBA" id="ARBA00022596"/>
    </source>
</evidence>
<dbReference type="GO" id="GO:0051604">
    <property type="term" value="P:protein maturation"/>
    <property type="evidence" value="ECO:0007669"/>
    <property type="project" value="UniProtKB-UniRule"/>
</dbReference>
<dbReference type="InterPro" id="IPR002822">
    <property type="entry name" value="Ni_insertion"/>
</dbReference>
<evidence type="ECO:0000313" key="6">
    <source>
        <dbReference type="Proteomes" id="UP000195326"/>
    </source>
</evidence>
<evidence type="ECO:0000256" key="2">
    <source>
        <dbReference type="ARBA" id="ARBA00023239"/>
    </source>
</evidence>
<protein>
    <recommendedName>
        <fullName evidence="3">Pyridinium-3,5-bisthiocarboxylic acid mononucleotide nickel insertion protein</fullName>
        <shortName evidence="3">P2TMN nickel insertion protein</shortName>
        <ecNumber evidence="3">4.99.1.12</ecNumber>
    </recommendedName>
    <alternativeName>
        <fullName evidence="3">Nickel-pincer cofactor biosynthesis protein LarC</fullName>
    </alternativeName>
</protein>
<evidence type="ECO:0000256" key="3">
    <source>
        <dbReference type="HAMAP-Rule" id="MF_01074"/>
    </source>
</evidence>
<gene>
    <name evidence="3" type="primary">larC</name>
    <name evidence="5" type="ORF">B5F15_13900</name>
</gene>
<dbReference type="Gene3D" id="3.30.70.1380">
    <property type="entry name" value="Transcriptional regulatory protein pf0864 domain like"/>
    <property type="match status" value="1"/>
</dbReference>
<dbReference type="EC" id="4.99.1.12" evidence="3"/>
<comment type="caution">
    <text evidence="5">The sequence shown here is derived from an EMBL/GenBank/DDBJ whole genome shotgun (WGS) entry which is preliminary data.</text>
</comment>
<comment type="function">
    <text evidence="3">Involved in the biosynthesis of a nickel-pincer cofactor ((SCS)Ni(II) pincer complex). Binds Ni(2+), and functions in nickel delivery to pyridinium-3,5-bisthiocarboxylic acid mononucleotide (P2TMN), to form the mature cofactor. Is thus probably required for the activation of nickel-pincer cofactor-dependent enzymes.</text>
</comment>
<dbReference type="Pfam" id="PF01969">
    <property type="entry name" value="Ni_insertion"/>
    <property type="match status" value="1"/>
</dbReference>
<dbReference type="Gene3D" id="3.10.20.300">
    <property type="entry name" value="mk0293 like domain"/>
    <property type="match status" value="1"/>
</dbReference>
<feature type="region of interest" description="Disordered" evidence="4">
    <location>
        <begin position="67"/>
        <end position="148"/>
    </location>
</feature>
<evidence type="ECO:0000256" key="4">
    <source>
        <dbReference type="SAM" id="MobiDB-lite"/>
    </source>
</evidence>
<evidence type="ECO:0000313" key="5">
    <source>
        <dbReference type="EMBL" id="OUP55806.1"/>
    </source>
</evidence>
<comment type="similarity">
    <text evidence="3">Belongs to the LarC family.</text>
</comment>
<dbReference type="STRING" id="501571.GCA_900143195_00525"/>
<dbReference type="Proteomes" id="UP000195326">
    <property type="component" value="Unassembled WGS sequence"/>
</dbReference>
<sequence length="465" mass="51013">MKTLYLECNMGAAGDMLMAALYELLDDQPAFLQKMQELGLHGVQVTAEPAKTCGIAGTHMRVTVHGEEEHEPDAHEHEHHHHDHHHDDHEHEHHHHHHDEHDHEHHHHHHDDHDHEHHHDHDHHHDDHEHDHHHDHTHAHGHHHHHATPGHIAEVIDGLNLPDAVKQHARAVYDAIAQAEAKAHGCPVGDVHYHEVGALDAVADVTGVCYAMYLLGVDRVVVSPVHVGSGTVRCAHGVMPVPAPATANLLAGVPVYGGSVQGELCTPTGAALLTHFADAFEKMPVMRTQKVGIGIGTKQFEEQANCIRAFLGESEAQTNGTITELVCNLDDLSAEALALACEQLLSAGALDVYTVPGTMKKGRAGQVLTVLCEDKDTARMAERVLALTTTNGLRVRRCEKYFLQPSAREVSTTWGKVRVKAAEGFGITHVKPEFEDVAAIARKTGLSYDTVAQAVRQALNKEENA</sequence>
<dbReference type="HAMAP" id="MF_01074">
    <property type="entry name" value="LarC"/>
    <property type="match status" value="1"/>
</dbReference>
<dbReference type="RefSeq" id="WP_087415726.1">
    <property type="nucleotide sequence ID" value="NZ_NFKL01000023.1"/>
</dbReference>
<dbReference type="PANTHER" id="PTHR36566:SF1">
    <property type="entry name" value="PYRIDINIUM-3,5-BISTHIOCARBOXYLIC ACID MONONUCLEOTIDE NICKEL INSERTION PROTEIN"/>
    <property type="match status" value="1"/>
</dbReference>
<dbReference type="GO" id="GO:0016829">
    <property type="term" value="F:lyase activity"/>
    <property type="evidence" value="ECO:0007669"/>
    <property type="project" value="UniProtKB-UniRule"/>
</dbReference>
<dbReference type="AlphaFoldDB" id="A0A1Y4LGH2"/>
<dbReference type="EMBL" id="NFKL01000023">
    <property type="protein sequence ID" value="OUP55806.1"/>
    <property type="molecule type" value="Genomic_DNA"/>
</dbReference>
<comment type="catalytic activity">
    <reaction evidence="3">
        <text>Ni(II)-pyridinium-3,5-bisthiocarboxylate mononucleotide = pyridinium-3,5-bisthiocarboxylate mononucleotide + Ni(2+)</text>
        <dbReference type="Rhea" id="RHEA:54784"/>
        <dbReference type="ChEBI" id="CHEBI:49786"/>
        <dbReference type="ChEBI" id="CHEBI:137372"/>
        <dbReference type="ChEBI" id="CHEBI:137373"/>
        <dbReference type="EC" id="4.99.1.12"/>
    </reaction>
</comment>
<name>A0A1Y4LGH2_9FIRM</name>
<accession>A0A1Y4LGH2</accession>
<feature type="compositionally biased region" description="Basic residues" evidence="4">
    <location>
        <begin position="135"/>
        <end position="148"/>
    </location>
</feature>
<feature type="compositionally biased region" description="Basic and acidic residues" evidence="4">
    <location>
        <begin position="67"/>
        <end position="77"/>
    </location>
</feature>
<dbReference type="NCBIfam" id="TIGR00299">
    <property type="entry name" value="nickel pincer cofactor biosynthesis protein LarC"/>
    <property type="match status" value="1"/>
</dbReference>